<feature type="transmembrane region" description="Helical" evidence="1">
    <location>
        <begin position="6"/>
        <end position="22"/>
    </location>
</feature>
<feature type="transmembrane region" description="Helical" evidence="1">
    <location>
        <begin position="34"/>
        <end position="52"/>
    </location>
</feature>
<dbReference type="Pfam" id="PF14150">
    <property type="entry name" value="YesK"/>
    <property type="match status" value="1"/>
</dbReference>
<comment type="caution">
    <text evidence="2">The sequence shown here is derived from an EMBL/GenBank/DDBJ whole genome shotgun (WGS) entry which is preliminary data.</text>
</comment>
<keyword evidence="1" id="KW-1133">Transmembrane helix</keyword>
<reference evidence="2 3" key="1">
    <citation type="submission" date="2023-07" db="EMBL/GenBank/DDBJ databases">
        <title>Genomic Encyclopedia of Type Strains, Phase IV (KMG-IV): sequencing the most valuable type-strain genomes for metagenomic binning, comparative biology and taxonomic classification.</title>
        <authorList>
            <person name="Goeker M."/>
        </authorList>
    </citation>
    <scope>NUCLEOTIDE SEQUENCE [LARGE SCALE GENOMIC DNA]</scope>
    <source>
        <strain evidence="2 3">DSM 22170</strain>
    </source>
</reference>
<feature type="transmembrane region" description="Helical" evidence="1">
    <location>
        <begin position="58"/>
        <end position="82"/>
    </location>
</feature>
<protein>
    <submittedName>
        <fullName evidence="2">YccA/Bax inhibitor family protein</fullName>
    </submittedName>
</protein>
<keyword evidence="1" id="KW-0812">Transmembrane</keyword>
<evidence type="ECO:0000313" key="2">
    <source>
        <dbReference type="EMBL" id="MDR6242875.1"/>
    </source>
</evidence>
<accession>A0ABU1IUE8</accession>
<dbReference type="Proteomes" id="UP001185028">
    <property type="component" value="Unassembled WGS sequence"/>
</dbReference>
<evidence type="ECO:0000256" key="1">
    <source>
        <dbReference type="SAM" id="Phobius"/>
    </source>
</evidence>
<organism evidence="2 3">
    <name type="scientific">Paenibacillus hunanensis</name>
    <dbReference type="NCBI Taxonomy" id="539262"/>
    <lineage>
        <taxon>Bacteria</taxon>
        <taxon>Bacillati</taxon>
        <taxon>Bacillota</taxon>
        <taxon>Bacilli</taxon>
        <taxon>Bacillales</taxon>
        <taxon>Paenibacillaceae</taxon>
        <taxon>Paenibacillus</taxon>
    </lineage>
</organism>
<evidence type="ECO:0000313" key="3">
    <source>
        <dbReference type="Proteomes" id="UP001185028"/>
    </source>
</evidence>
<proteinExistence type="predicted"/>
<dbReference type="InterPro" id="IPR025434">
    <property type="entry name" value="YesK-like"/>
</dbReference>
<keyword evidence="1" id="KW-0472">Membrane</keyword>
<keyword evidence="3" id="KW-1185">Reference proteome</keyword>
<dbReference type="EMBL" id="JAVDQH010000002">
    <property type="protein sequence ID" value="MDR6242875.1"/>
    <property type="molecule type" value="Genomic_DNA"/>
</dbReference>
<dbReference type="RefSeq" id="WP_188774348.1">
    <property type="nucleotide sequence ID" value="NZ_BMMB01000002.1"/>
</dbReference>
<gene>
    <name evidence="2" type="ORF">JOC58_000759</name>
</gene>
<name>A0ABU1IUE8_9BACL</name>
<sequence length="91" mass="9663">MGLLGIGGATGIVLLLVSIVLTRRNRDSRTIQFIPGLIGVLLGALMMIYSLFQAGWTGLGYLIVSIVIILGALAVLFIMLVVGPRIAGQRR</sequence>